<comment type="caution">
    <text evidence="2">The sequence shown here is derived from an EMBL/GenBank/DDBJ whole genome shotgun (WGS) entry which is preliminary data.</text>
</comment>
<organism evidence="2 3">
    <name type="scientific">Acanthoscelides obtectus</name>
    <name type="common">Bean weevil</name>
    <name type="synonym">Bruchus obtectus</name>
    <dbReference type="NCBI Taxonomy" id="200917"/>
    <lineage>
        <taxon>Eukaryota</taxon>
        <taxon>Metazoa</taxon>
        <taxon>Ecdysozoa</taxon>
        <taxon>Arthropoda</taxon>
        <taxon>Hexapoda</taxon>
        <taxon>Insecta</taxon>
        <taxon>Pterygota</taxon>
        <taxon>Neoptera</taxon>
        <taxon>Endopterygota</taxon>
        <taxon>Coleoptera</taxon>
        <taxon>Polyphaga</taxon>
        <taxon>Cucujiformia</taxon>
        <taxon>Chrysomeloidea</taxon>
        <taxon>Chrysomelidae</taxon>
        <taxon>Bruchinae</taxon>
        <taxon>Bruchini</taxon>
        <taxon>Acanthoscelides</taxon>
    </lineage>
</organism>
<name>A0A9P0QI10_ACAOB</name>
<gene>
    <name evidence="2" type="ORF">ACAOBT_LOCUS38381</name>
</gene>
<accession>A0A9P0QI10</accession>
<protein>
    <submittedName>
        <fullName evidence="2">Uncharacterized protein</fullName>
    </submittedName>
</protein>
<dbReference type="AlphaFoldDB" id="A0A9P0QI10"/>
<dbReference type="Proteomes" id="UP001152888">
    <property type="component" value="Unassembled WGS sequence"/>
</dbReference>
<feature type="region of interest" description="Disordered" evidence="1">
    <location>
        <begin position="30"/>
        <end position="53"/>
    </location>
</feature>
<keyword evidence="3" id="KW-1185">Reference proteome</keyword>
<proteinExistence type="predicted"/>
<evidence type="ECO:0000313" key="2">
    <source>
        <dbReference type="EMBL" id="CAH2021217.1"/>
    </source>
</evidence>
<sequence length="53" mass="5778">MQLTQSSDFVVWEYISPQPVQVWSSSSISSEESSNVGASSPSSEDESLSLFSF</sequence>
<evidence type="ECO:0000256" key="1">
    <source>
        <dbReference type="SAM" id="MobiDB-lite"/>
    </source>
</evidence>
<dbReference type="EMBL" id="CAKOFQ010011959">
    <property type="protein sequence ID" value="CAH2021217.1"/>
    <property type="molecule type" value="Genomic_DNA"/>
</dbReference>
<reference evidence="2" key="1">
    <citation type="submission" date="2022-03" db="EMBL/GenBank/DDBJ databases">
        <authorList>
            <person name="Sayadi A."/>
        </authorList>
    </citation>
    <scope>NUCLEOTIDE SEQUENCE</scope>
</reference>
<evidence type="ECO:0000313" key="3">
    <source>
        <dbReference type="Proteomes" id="UP001152888"/>
    </source>
</evidence>